<evidence type="ECO:0000259" key="2">
    <source>
        <dbReference type="Pfam" id="PF07596"/>
    </source>
</evidence>
<dbReference type="Pfam" id="PF07963">
    <property type="entry name" value="N_methyl"/>
    <property type="match status" value="1"/>
</dbReference>
<feature type="transmembrane region" description="Helical" evidence="1">
    <location>
        <begin position="20"/>
        <end position="41"/>
    </location>
</feature>
<proteinExistence type="predicted"/>
<protein>
    <recommendedName>
        <fullName evidence="2">DUF1559 domain-containing protein</fullName>
    </recommendedName>
</protein>
<dbReference type="PANTHER" id="PTHR30093">
    <property type="entry name" value="GENERAL SECRETION PATHWAY PROTEIN G"/>
    <property type="match status" value="1"/>
</dbReference>
<dbReference type="EMBL" id="EF591888">
    <property type="protein sequence ID" value="ABX10701.1"/>
    <property type="molecule type" value="Genomic_DNA"/>
</dbReference>
<keyword evidence="1" id="KW-0472">Membrane</keyword>
<sequence>MTVTKSVANPLGKSRSGFTLIELLVVIAIIGILIGLTVPAVQAARRSARRAQCANNLAQIGKAFTNYESSRKRLPPAVYTHTYANGTTDQFNWAIAIMREMDETLLAEEIEETGLVAYNGTRLPTFVCPADSQEPNSPQMSYGANMGLRDFLFDGSVYDLVNLDGSVFNSATNIGAGGIIVKAPGVPKVSIADLRDGSANTILAGDNADATVWNQYSPTLNRGASPLLFEFDMGLVWYERDDGNYNDFFNDVDDSDGDTGGRGYLGEYVDLTHPDWAYKPVDYDGSAAAFESAYFYSRPASYHGKGFNVVRFDGSTEYLSSESMDYPMYAKMMTGGSRKLYKDVSGSVGYSSRGYGKIPERD</sequence>
<organism evidence="3">
    <name type="scientific">uncultured planctomycete 8FN</name>
    <dbReference type="NCBI Taxonomy" id="455070"/>
    <lineage>
        <taxon>Bacteria</taxon>
        <taxon>Pseudomonadati</taxon>
        <taxon>Planctomycetota</taxon>
        <taxon>Planctomycetia</taxon>
        <taxon>Planctomycetales</taxon>
        <taxon>environmental samples</taxon>
    </lineage>
</organism>
<dbReference type="InterPro" id="IPR012902">
    <property type="entry name" value="N_methyl_site"/>
</dbReference>
<dbReference type="Pfam" id="PF07596">
    <property type="entry name" value="SBP_bac_10"/>
    <property type="match status" value="1"/>
</dbReference>
<reference evidence="3" key="1">
    <citation type="journal article" date="2007" name="ISME J.">
        <title>Fosmids of novel marine Planctomycetes from the Namibian and Oregon coast upwelling systems and their cross-comparison with planctomycete genomes.</title>
        <authorList>
            <person name="Woebken D."/>
            <person name="Teeling H."/>
            <person name="Wecker P."/>
            <person name="Dumitriu A."/>
            <person name="Kostadinov I."/>
            <person name="DeLong E.F."/>
            <person name="Amann R."/>
            <person name="Gloeckner F.O."/>
        </authorList>
    </citation>
    <scope>NUCLEOTIDE SEQUENCE</scope>
</reference>
<dbReference type="InterPro" id="IPR045584">
    <property type="entry name" value="Pilin-like"/>
</dbReference>
<evidence type="ECO:0000256" key="1">
    <source>
        <dbReference type="SAM" id="Phobius"/>
    </source>
</evidence>
<dbReference type="SUPFAM" id="SSF54523">
    <property type="entry name" value="Pili subunits"/>
    <property type="match status" value="1"/>
</dbReference>
<feature type="domain" description="DUF1559" evidence="2">
    <location>
        <begin position="42"/>
        <end position="321"/>
    </location>
</feature>
<dbReference type="NCBIfam" id="TIGR02532">
    <property type="entry name" value="IV_pilin_GFxxxE"/>
    <property type="match status" value="1"/>
</dbReference>
<evidence type="ECO:0000313" key="3">
    <source>
        <dbReference type="EMBL" id="ABX10701.1"/>
    </source>
</evidence>
<name>A9LH24_9BACT</name>
<dbReference type="AlphaFoldDB" id="A9LH24"/>
<dbReference type="InterPro" id="IPR011453">
    <property type="entry name" value="DUF1559"/>
</dbReference>
<dbReference type="PROSITE" id="PS00409">
    <property type="entry name" value="PROKAR_NTER_METHYL"/>
    <property type="match status" value="1"/>
</dbReference>
<accession>A9LH24</accession>
<keyword evidence="1" id="KW-1133">Transmembrane helix</keyword>
<keyword evidence="1" id="KW-0812">Transmembrane</keyword>
<dbReference type="Gene3D" id="3.30.700.10">
    <property type="entry name" value="Glycoprotein, Type 4 Pilin"/>
    <property type="match status" value="1"/>
</dbReference>
<dbReference type="PANTHER" id="PTHR30093:SF2">
    <property type="entry name" value="TYPE II SECRETION SYSTEM PROTEIN H"/>
    <property type="match status" value="1"/>
</dbReference>
<gene>
    <name evidence="3" type="ORF">8FN_23</name>
</gene>